<accession>A0A5A7PU51</accession>
<keyword evidence="10" id="KW-1185">Reference proteome</keyword>
<evidence type="ECO:0000256" key="2">
    <source>
        <dbReference type="ARBA" id="ARBA00004236"/>
    </source>
</evidence>
<evidence type="ECO:0000256" key="7">
    <source>
        <dbReference type="ARBA" id="ARBA00023294"/>
    </source>
</evidence>
<dbReference type="AlphaFoldDB" id="A0A5A7PU51"/>
<protein>
    <submittedName>
        <fullName evidence="9">Uncharacterized protein</fullName>
    </submittedName>
</protein>
<comment type="subcellular location">
    <subcellularLocation>
        <location evidence="2">Cell membrane</location>
    </subcellularLocation>
</comment>
<keyword evidence="4" id="KW-0813">Transport</keyword>
<dbReference type="OrthoDB" id="680041at2759"/>
<evidence type="ECO:0000313" key="9">
    <source>
        <dbReference type="EMBL" id="GER36052.1"/>
    </source>
</evidence>
<dbReference type="InterPro" id="IPR039621">
    <property type="entry name" value="BG1-like"/>
</dbReference>
<evidence type="ECO:0000256" key="5">
    <source>
        <dbReference type="ARBA" id="ARBA00022475"/>
    </source>
</evidence>
<comment type="similarity">
    <text evidence="3">Belongs to the BIG GRAIN 1 (BG1) plant protein family.</text>
</comment>
<proteinExistence type="inferred from homology"/>
<comment type="function">
    <text evidence="1">Involved in auxin transport. Regulator of the auxin signaling pathway.</text>
</comment>
<keyword evidence="6" id="KW-0472">Membrane</keyword>
<dbReference type="EMBL" id="BKCP01005072">
    <property type="protein sequence ID" value="GER36052.1"/>
    <property type="molecule type" value="Genomic_DNA"/>
</dbReference>
<sequence length="364" mass="40955">MAVDHERLTQKPRRKQPSFSSSLLDAIYRSIDETGAQNDIQDFDLHKRKNGPQKIEKEIESLRRAIMIEKWIENPTHHVTPSNSSGSSIESTRSSTFSPTDTETSSSASKKSSRNTKNTPPTTEAQPKRDGKLTIAKIRARKIYGELKKAKEPISPGGRISSFLNAIFSPRASKNNPAREDERGPKNSVTKSRSVNEFASRSCLSKSQFSSRGIISSSNNVNNNNNNNNIMMINDKKSKFTRSVRFLVDENNKGLYGEEYLTGPNGPVVGSRYIKKNIDSLRLHDAKNVKKHEFRESNYYYHHHHHKEESEFDDMMSCASSDLFELENIGRAGPGGMGGYEEELPVYGTTSFKMNQVIRGGFVI</sequence>
<dbReference type="PANTHER" id="PTHR33541:SF31">
    <property type="entry name" value="PROTEIN BIG GRAIN 1-LIKE A"/>
    <property type="match status" value="1"/>
</dbReference>
<evidence type="ECO:0000256" key="4">
    <source>
        <dbReference type="ARBA" id="ARBA00022448"/>
    </source>
</evidence>
<keyword evidence="7" id="KW-0927">Auxin signaling pathway</keyword>
<dbReference type="GO" id="GO:0009734">
    <property type="term" value="P:auxin-activated signaling pathway"/>
    <property type="evidence" value="ECO:0007669"/>
    <property type="project" value="UniProtKB-KW"/>
</dbReference>
<gene>
    <name evidence="9" type="ORF">STAS_12359</name>
</gene>
<feature type="compositionally biased region" description="Polar residues" evidence="8">
    <location>
        <begin position="187"/>
        <end position="197"/>
    </location>
</feature>
<evidence type="ECO:0000256" key="8">
    <source>
        <dbReference type="SAM" id="MobiDB-lite"/>
    </source>
</evidence>
<feature type="compositionally biased region" description="Low complexity" evidence="8">
    <location>
        <begin position="80"/>
        <end position="98"/>
    </location>
</feature>
<evidence type="ECO:0000256" key="3">
    <source>
        <dbReference type="ARBA" id="ARBA00010067"/>
    </source>
</evidence>
<comment type="caution">
    <text evidence="9">The sequence shown here is derived from an EMBL/GenBank/DDBJ whole genome shotgun (WGS) entry which is preliminary data.</text>
</comment>
<feature type="region of interest" description="Disordered" evidence="8">
    <location>
        <begin position="171"/>
        <end position="197"/>
    </location>
</feature>
<keyword evidence="5" id="KW-1003">Cell membrane</keyword>
<organism evidence="9 10">
    <name type="scientific">Striga asiatica</name>
    <name type="common">Asiatic witchweed</name>
    <name type="synonym">Buchnera asiatica</name>
    <dbReference type="NCBI Taxonomy" id="4170"/>
    <lineage>
        <taxon>Eukaryota</taxon>
        <taxon>Viridiplantae</taxon>
        <taxon>Streptophyta</taxon>
        <taxon>Embryophyta</taxon>
        <taxon>Tracheophyta</taxon>
        <taxon>Spermatophyta</taxon>
        <taxon>Magnoliopsida</taxon>
        <taxon>eudicotyledons</taxon>
        <taxon>Gunneridae</taxon>
        <taxon>Pentapetalae</taxon>
        <taxon>asterids</taxon>
        <taxon>lamiids</taxon>
        <taxon>Lamiales</taxon>
        <taxon>Orobanchaceae</taxon>
        <taxon>Buchnereae</taxon>
        <taxon>Striga</taxon>
    </lineage>
</organism>
<evidence type="ECO:0000313" key="10">
    <source>
        <dbReference type="Proteomes" id="UP000325081"/>
    </source>
</evidence>
<reference evidence="10" key="1">
    <citation type="journal article" date="2019" name="Curr. Biol.">
        <title>Genome Sequence of Striga asiatica Provides Insight into the Evolution of Plant Parasitism.</title>
        <authorList>
            <person name="Yoshida S."/>
            <person name="Kim S."/>
            <person name="Wafula E.K."/>
            <person name="Tanskanen J."/>
            <person name="Kim Y.M."/>
            <person name="Honaas L."/>
            <person name="Yang Z."/>
            <person name="Spallek T."/>
            <person name="Conn C.E."/>
            <person name="Ichihashi Y."/>
            <person name="Cheong K."/>
            <person name="Cui S."/>
            <person name="Der J.P."/>
            <person name="Gundlach H."/>
            <person name="Jiao Y."/>
            <person name="Hori C."/>
            <person name="Ishida J.K."/>
            <person name="Kasahara H."/>
            <person name="Kiba T."/>
            <person name="Kim M.S."/>
            <person name="Koo N."/>
            <person name="Laohavisit A."/>
            <person name="Lee Y.H."/>
            <person name="Lumba S."/>
            <person name="McCourt P."/>
            <person name="Mortimer J.C."/>
            <person name="Mutuku J.M."/>
            <person name="Nomura T."/>
            <person name="Sasaki-Sekimoto Y."/>
            <person name="Seto Y."/>
            <person name="Wang Y."/>
            <person name="Wakatake T."/>
            <person name="Sakakibara H."/>
            <person name="Demura T."/>
            <person name="Yamaguchi S."/>
            <person name="Yoneyama K."/>
            <person name="Manabe R.I."/>
            <person name="Nelson D.C."/>
            <person name="Schulman A.H."/>
            <person name="Timko M.P."/>
            <person name="dePamphilis C.W."/>
            <person name="Choi D."/>
            <person name="Shirasu K."/>
        </authorList>
    </citation>
    <scope>NUCLEOTIDE SEQUENCE [LARGE SCALE GENOMIC DNA]</scope>
    <source>
        <strain evidence="10">cv. UVA1</strain>
    </source>
</reference>
<feature type="compositionally biased region" description="Polar residues" evidence="8">
    <location>
        <begin position="115"/>
        <end position="125"/>
    </location>
</feature>
<dbReference type="GO" id="GO:0005886">
    <property type="term" value="C:plasma membrane"/>
    <property type="evidence" value="ECO:0007669"/>
    <property type="project" value="UniProtKB-SubCell"/>
</dbReference>
<feature type="region of interest" description="Disordered" evidence="8">
    <location>
        <begin position="1"/>
        <end position="21"/>
    </location>
</feature>
<dbReference type="PANTHER" id="PTHR33541">
    <property type="entry name" value="PROTEIN BIG GRAIN 1-LIKE A-RELATED"/>
    <property type="match status" value="1"/>
</dbReference>
<evidence type="ECO:0000256" key="1">
    <source>
        <dbReference type="ARBA" id="ARBA00002281"/>
    </source>
</evidence>
<dbReference type="Proteomes" id="UP000325081">
    <property type="component" value="Unassembled WGS sequence"/>
</dbReference>
<feature type="region of interest" description="Disordered" evidence="8">
    <location>
        <begin position="76"/>
        <end position="135"/>
    </location>
</feature>
<name>A0A5A7PU51_STRAF</name>
<evidence type="ECO:0000256" key="6">
    <source>
        <dbReference type="ARBA" id="ARBA00023136"/>
    </source>
</evidence>